<evidence type="ECO:0000256" key="6">
    <source>
        <dbReference type="ARBA" id="ARBA00012487"/>
    </source>
</evidence>
<keyword evidence="16" id="KW-0594">Phospholipid biosynthesis</keyword>
<evidence type="ECO:0000256" key="12">
    <source>
        <dbReference type="ARBA" id="ARBA00022695"/>
    </source>
</evidence>
<dbReference type="GO" id="GO:0005886">
    <property type="term" value="C:plasma membrane"/>
    <property type="evidence" value="ECO:0007669"/>
    <property type="project" value="UniProtKB-SubCell"/>
</dbReference>
<feature type="transmembrane region" description="Helical" evidence="25">
    <location>
        <begin position="220"/>
        <end position="241"/>
    </location>
</feature>
<dbReference type="PANTHER" id="PTHR46382">
    <property type="entry name" value="PHOSPHATIDATE CYTIDYLYLTRANSFERASE"/>
    <property type="match status" value="1"/>
</dbReference>
<dbReference type="PANTHER" id="PTHR46382:SF1">
    <property type="entry name" value="PHOSPHATIDATE CYTIDYLYLTRANSFERASE"/>
    <property type="match status" value="1"/>
</dbReference>
<feature type="transmembrane region" description="Helical" evidence="25">
    <location>
        <begin position="141"/>
        <end position="160"/>
    </location>
</feature>
<dbReference type="Pfam" id="PF01148">
    <property type="entry name" value="CTP_transf_1"/>
    <property type="match status" value="1"/>
</dbReference>
<comment type="pathway">
    <text evidence="3">Phospholipid metabolism; CDP-diacylglycerol biosynthesis; CDP-diacylglycerol from sn-glycerol 3-phosphate: step 3/3.</text>
</comment>
<proteinExistence type="inferred from homology"/>
<evidence type="ECO:0000256" key="4">
    <source>
        <dbReference type="ARBA" id="ARBA00005189"/>
    </source>
</evidence>
<gene>
    <name evidence="26" type="ORF">HMPREF3230_00231</name>
</gene>
<evidence type="ECO:0000256" key="13">
    <source>
        <dbReference type="ARBA" id="ARBA00022989"/>
    </source>
</evidence>
<feature type="transmembrane region" description="Helical" evidence="25">
    <location>
        <begin position="289"/>
        <end position="310"/>
    </location>
</feature>
<organism evidence="26 27">
    <name type="scientific">Gardnerella vaginalis</name>
    <dbReference type="NCBI Taxonomy" id="2702"/>
    <lineage>
        <taxon>Bacteria</taxon>
        <taxon>Bacillati</taxon>
        <taxon>Actinomycetota</taxon>
        <taxon>Actinomycetes</taxon>
        <taxon>Bifidobacteriales</taxon>
        <taxon>Bifidobacteriaceae</taxon>
        <taxon>Gardnerella</taxon>
    </lineage>
</organism>
<evidence type="ECO:0000256" key="8">
    <source>
        <dbReference type="ARBA" id="ARBA00022475"/>
    </source>
</evidence>
<evidence type="ECO:0000256" key="15">
    <source>
        <dbReference type="ARBA" id="ARBA00023136"/>
    </source>
</evidence>
<evidence type="ECO:0000256" key="14">
    <source>
        <dbReference type="ARBA" id="ARBA00023098"/>
    </source>
</evidence>
<dbReference type="Proteomes" id="UP000070505">
    <property type="component" value="Unassembled WGS sequence"/>
</dbReference>
<keyword evidence="8" id="KW-1003">Cell membrane</keyword>
<dbReference type="AlphaFoldDB" id="A0A135ZAL9"/>
<dbReference type="PATRIC" id="fig|2702.101.peg.225"/>
<feature type="transmembrane region" description="Helical" evidence="25">
    <location>
        <begin position="69"/>
        <end position="87"/>
    </location>
</feature>
<evidence type="ECO:0000256" key="5">
    <source>
        <dbReference type="ARBA" id="ARBA00010185"/>
    </source>
</evidence>
<evidence type="ECO:0000256" key="9">
    <source>
        <dbReference type="ARBA" id="ARBA00022516"/>
    </source>
</evidence>
<dbReference type="EC" id="2.7.7.41" evidence="6"/>
<evidence type="ECO:0000256" key="11">
    <source>
        <dbReference type="ARBA" id="ARBA00022692"/>
    </source>
</evidence>
<feature type="transmembrane region" description="Helical" evidence="25">
    <location>
        <begin position="262"/>
        <end position="283"/>
    </location>
</feature>
<dbReference type="GO" id="GO:0004605">
    <property type="term" value="F:phosphatidate cytidylyltransferase activity"/>
    <property type="evidence" value="ECO:0007669"/>
    <property type="project" value="UniProtKB-EC"/>
</dbReference>
<keyword evidence="15 25" id="KW-0472">Membrane</keyword>
<evidence type="ECO:0000256" key="25">
    <source>
        <dbReference type="SAM" id="Phobius"/>
    </source>
</evidence>
<evidence type="ECO:0000256" key="19">
    <source>
        <dbReference type="ARBA" id="ARBA00031825"/>
    </source>
</evidence>
<comment type="catalytic activity">
    <reaction evidence="1">
        <text>a 1,2-diacyl-sn-glycero-3-phosphate + CTP + H(+) = a CDP-1,2-diacyl-sn-glycerol + diphosphate</text>
        <dbReference type="Rhea" id="RHEA:16229"/>
        <dbReference type="ChEBI" id="CHEBI:15378"/>
        <dbReference type="ChEBI" id="CHEBI:33019"/>
        <dbReference type="ChEBI" id="CHEBI:37563"/>
        <dbReference type="ChEBI" id="CHEBI:58332"/>
        <dbReference type="ChEBI" id="CHEBI:58608"/>
        <dbReference type="EC" id="2.7.7.41"/>
    </reaction>
</comment>
<evidence type="ECO:0000256" key="23">
    <source>
        <dbReference type="ARBA" id="ARBA00033406"/>
    </source>
</evidence>
<feature type="region of interest" description="Disordered" evidence="24">
    <location>
        <begin position="1"/>
        <end position="55"/>
    </location>
</feature>
<feature type="compositionally biased region" description="Low complexity" evidence="24">
    <location>
        <begin position="27"/>
        <end position="51"/>
    </location>
</feature>
<keyword evidence="12 26" id="KW-0548">Nucleotidyltransferase</keyword>
<keyword evidence="9" id="KW-0444">Lipid biosynthesis</keyword>
<evidence type="ECO:0000256" key="3">
    <source>
        <dbReference type="ARBA" id="ARBA00005119"/>
    </source>
</evidence>
<keyword evidence="14" id="KW-0443">Lipid metabolism</keyword>
<accession>A0A135ZAL9</accession>
<evidence type="ECO:0000256" key="16">
    <source>
        <dbReference type="ARBA" id="ARBA00023209"/>
    </source>
</evidence>
<evidence type="ECO:0000256" key="18">
    <source>
        <dbReference type="ARBA" id="ARBA00029893"/>
    </source>
</evidence>
<feature type="transmembrane region" description="Helical" evidence="25">
    <location>
        <begin position="117"/>
        <end position="135"/>
    </location>
</feature>
<keyword evidence="13 25" id="KW-1133">Transmembrane helix</keyword>
<keyword evidence="10 26" id="KW-0808">Transferase</keyword>
<evidence type="ECO:0000256" key="7">
    <source>
        <dbReference type="ARBA" id="ARBA00019373"/>
    </source>
</evidence>
<evidence type="ECO:0000256" key="1">
    <source>
        <dbReference type="ARBA" id="ARBA00001698"/>
    </source>
</evidence>
<dbReference type="EMBL" id="LSRC01000011">
    <property type="protein sequence ID" value="KXI18645.1"/>
    <property type="molecule type" value="Genomic_DNA"/>
</dbReference>
<feature type="transmembrane region" description="Helical" evidence="25">
    <location>
        <begin position="93"/>
        <end position="110"/>
    </location>
</feature>
<comment type="similarity">
    <text evidence="5">Belongs to the CDS family.</text>
</comment>
<evidence type="ECO:0000313" key="27">
    <source>
        <dbReference type="Proteomes" id="UP000070505"/>
    </source>
</evidence>
<evidence type="ECO:0000313" key="26">
    <source>
        <dbReference type="EMBL" id="KXI18645.1"/>
    </source>
</evidence>
<name>A0A135ZAL9_GARVA</name>
<evidence type="ECO:0000256" key="24">
    <source>
        <dbReference type="SAM" id="MobiDB-lite"/>
    </source>
</evidence>
<sequence length="355" mass="38127">MEQQSDEIVESSKSNIAQGSIDEKVVSSSSSNNESSCENNSNTQNNSNNSSHETLTDINRRTGRNMPQAIATAALLVVVIIACLIISRDAFIILIALFMVGALWELHVDFATIGLRIPFVVLSICSVVTILATYYSKWHAIAMASGITASLILTVVFATFNSTISARTLQAVEKKLQKSSQSTINSSTFTNTAASMFVILYIPLLASCIVLSIAGSKYAFAHAMLLVFLPALSDTGGLFAGAWLGKHKLSPRISPKKSVEGLIGSMLLAVIGAYIIVISFYGMKFLDFWWLPAIMGIVSGIVGTFGDLCASMLKRDIGIKDMGHLLKGHGGIMDRVDSILLCGPVLMAIMKFMGI</sequence>
<evidence type="ECO:0000256" key="10">
    <source>
        <dbReference type="ARBA" id="ARBA00022679"/>
    </source>
</evidence>
<evidence type="ECO:0000256" key="2">
    <source>
        <dbReference type="ARBA" id="ARBA00004651"/>
    </source>
</evidence>
<keyword evidence="11 25" id="KW-0812">Transmembrane</keyword>
<protein>
    <recommendedName>
        <fullName evidence="7">Phosphatidate cytidylyltransferase</fullName>
        <ecNumber evidence="6">2.7.7.41</ecNumber>
    </recommendedName>
    <alternativeName>
        <fullName evidence="20">CDP-DAG synthase</fullName>
    </alternativeName>
    <alternativeName>
        <fullName evidence="22">CDP-DG synthase</fullName>
    </alternativeName>
    <alternativeName>
        <fullName evidence="18">CDP-diacylglycerol synthase</fullName>
    </alternativeName>
    <alternativeName>
        <fullName evidence="21">CDP-diglyceride pyrophosphorylase</fullName>
    </alternativeName>
    <alternativeName>
        <fullName evidence="23">CDP-diglyceride synthase</fullName>
    </alternativeName>
    <alternativeName>
        <fullName evidence="19">CTP:phosphatidate cytidylyltransferase</fullName>
    </alternativeName>
</protein>
<feature type="transmembrane region" description="Helical" evidence="25">
    <location>
        <begin position="193"/>
        <end position="214"/>
    </location>
</feature>
<evidence type="ECO:0000256" key="20">
    <source>
        <dbReference type="ARBA" id="ARBA00032253"/>
    </source>
</evidence>
<dbReference type="RefSeq" id="WP_082266219.1">
    <property type="nucleotide sequence ID" value="NZ_KQ961853.1"/>
</dbReference>
<evidence type="ECO:0000256" key="17">
    <source>
        <dbReference type="ARBA" id="ARBA00023264"/>
    </source>
</evidence>
<evidence type="ECO:0000256" key="21">
    <source>
        <dbReference type="ARBA" id="ARBA00032396"/>
    </source>
</evidence>
<comment type="pathway">
    <text evidence="4">Lipid metabolism.</text>
</comment>
<comment type="caution">
    <text evidence="26">The sequence shown here is derived from an EMBL/GenBank/DDBJ whole genome shotgun (WGS) entry which is preliminary data.</text>
</comment>
<keyword evidence="17" id="KW-1208">Phospholipid metabolism</keyword>
<reference evidence="27" key="1">
    <citation type="submission" date="2016-02" db="EMBL/GenBank/DDBJ databases">
        <authorList>
            <person name="Mitreva M."/>
            <person name="Pepin K.H."/>
            <person name="Mihindukulasuriya K.A."/>
            <person name="Fulton R."/>
            <person name="Fronick C."/>
            <person name="O'Laughlin M."/>
            <person name="Miner T."/>
            <person name="Herter B."/>
            <person name="Rosa B.A."/>
            <person name="Cordes M."/>
            <person name="Tomlinson C."/>
            <person name="Wollam A."/>
            <person name="Palsikar V.B."/>
            <person name="Mardis E.R."/>
            <person name="Wilson R.K."/>
        </authorList>
    </citation>
    <scope>NUCLEOTIDE SEQUENCE [LARGE SCALE GENOMIC DNA]</scope>
    <source>
        <strain evidence="27">CMW7778B</strain>
    </source>
</reference>
<dbReference type="GO" id="GO:0016024">
    <property type="term" value="P:CDP-diacylglycerol biosynthetic process"/>
    <property type="evidence" value="ECO:0007669"/>
    <property type="project" value="TreeGrafter"/>
</dbReference>
<comment type="subcellular location">
    <subcellularLocation>
        <location evidence="2">Cell membrane</location>
        <topology evidence="2">Multi-pass membrane protein</topology>
    </subcellularLocation>
</comment>
<evidence type="ECO:0000256" key="22">
    <source>
        <dbReference type="ARBA" id="ARBA00032743"/>
    </source>
</evidence>